<protein>
    <submittedName>
        <fullName evidence="1">Uncharacterized protein</fullName>
    </submittedName>
</protein>
<name>A0AAN6SQL4_9PEZI</name>
<gene>
    <name evidence="1" type="ORF">C8A01DRAFT_36506</name>
</gene>
<reference evidence="2" key="1">
    <citation type="journal article" date="2023" name="Mol. Phylogenet. Evol.">
        <title>Genome-scale phylogeny and comparative genomics of the fungal order Sordariales.</title>
        <authorList>
            <person name="Hensen N."/>
            <person name="Bonometti L."/>
            <person name="Westerberg I."/>
            <person name="Brannstrom I.O."/>
            <person name="Guillou S."/>
            <person name="Cros-Aarteil S."/>
            <person name="Calhoun S."/>
            <person name="Haridas S."/>
            <person name="Kuo A."/>
            <person name="Mondo S."/>
            <person name="Pangilinan J."/>
            <person name="Riley R."/>
            <person name="LaButti K."/>
            <person name="Andreopoulos B."/>
            <person name="Lipzen A."/>
            <person name="Chen C."/>
            <person name="Yan M."/>
            <person name="Daum C."/>
            <person name="Ng V."/>
            <person name="Clum A."/>
            <person name="Steindorff A."/>
            <person name="Ohm R.A."/>
            <person name="Martin F."/>
            <person name="Silar P."/>
            <person name="Natvig D.O."/>
            <person name="Lalanne C."/>
            <person name="Gautier V."/>
            <person name="Ament-Velasquez S.L."/>
            <person name="Kruys A."/>
            <person name="Hutchinson M.I."/>
            <person name="Powell A.J."/>
            <person name="Barry K."/>
            <person name="Miller A.N."/>
            <person name="Grigoriev I.V."/>
            <person name="Debuchy R."/>
            <person name="Gladieux P."/>
            <person name="Hiltunen Thoren M."/>
            <person name="Johannesson H."/>
        </authorList>
    </citation>
    <scope>NUCLEOTIDE SEQUENCE [LARGE SCALE GENOMIC DNA]</scope>
    <source>
        <strain evidence="2">CBS 284.82</strain>
    </source>
</reference>
<organism evidence="1 2">
    <name type="scientific">Parachaetomium inaequale</name>
    <dbReference type="NCBI Taxonomy" id="2588326"/>
    <lineage>
        <taxon>Eukaryota</taxon>
        <taxon>Fungi</taxon>
        <taxon>Dikarya</taxon>
        <taxon>Ascomycota</taxon>
        <taxon>Pezizomycotina</taxon>
        <taxon>Sordariomycetes</taxon>
        <taxon>Sordariomycetidae</taxon>
        <taxon>Sordariales</taxon>
        <taxon>Chaetomiaceae</taxon>
        <taxon>Parachaetomium</taxon>
    </lineage>
</organism>
<dbReference type="Proteomes" id="UP001303115">
    <property type="component" value="Unassembled WGS sequence"/>
</dbReference>
<keyword evidence="2" id="KW-1185">Reference proteome</keyword>
<comment type="caution">
    <text evidence="1">The sequence shown here is derived from an EMBL/GenBank/DDBJ whole genome shotgun (WGS) entry which is preliminary data.</text>
</comment>
<proteinExistence type="predicted"/>
<evidence type="ECO:0000313" key="1">
    <source>
        <dbReference type="EMBL" id="KAK4039469.1"/>
    </source>
</evidence>
<sequence length="227" mass="25450">MSGPRYAWGSRQTGGNWRITGRSNQLSRSIHQRPIAANPAPEDMIITNDPFVRSMKLKGPGSDPLRRSGYKGQKKESGLYYQVGSGTTEDPTVAWCFDVAASRHIDPVMRQAHVNMRACILIRKEMHDRGCTYDEFNNRTSVMGGNGRQHTILAPADDHMTVWMGPDTNTAMVGGHIFVIRVRNPNTGRSELRQMDDPATQRSIVPPGRQKLAEEFWLTKNAWEAAD</sequence>
<evidence type="ECO:0000313" key="2">
    <source>
        <dbReference type="Proteomes" id="UP001303115"/>
    </source>
</evidence>
<dbReference type="EMBL" id="MU854399">
    <property type="protein sequence ID" value="KAK4039469.1"/>
    <property type="molecule type" value="Genomic_DNA"/>
</dbReference>
<accession>A0AAN6SQL4</accession>
<dbReference type="AlphaFoldDB" id="A0AAN6SQL4"/>